<feature type="coiled-coil region" evidence="2">
    <location>
        <begin position="157"/>
        <end position="239"/>
    </location>
</feature>
<evidence type="ECO:0000313" key="6">
    <source>
        <dbReference type="Proteomes" id="UP000761380"/>
    </source>
</evidence>
<accession>A0A927ZRT2</accession>
<dbReference type="PANTHER" id="PTHR37813">
    <property type="entry name" value="FELS-2 PROPHAGE PROTEIN"/>
    <property type="match status" value="1"/>
</dbReference>
<feature type="domain" description="Phage tail tape measure protein" evidence="4">
    <location>
        <begin position="303"/>
        <end position="523"/>
    </location>
</feature>
<evidence type="ECO:0000259" key="4">
    <source>
        <dbReference type="Pfam" id="PF10145"/>
    </source>
</evidence>
<feature type="transmembrane region" description="Helical" evidence="3">
    <location>
        <begin position="616"/>
        <end position="647"/>
    </location>
</feature>
<reference evidence="5" key="1">
    <citation type="submission" date="2019-04" db="EMBL/GenBank/DDBJ databases">
        <title>Evolution of Biomass-Degrading Anaerobic Consortia Revealed by Metagenomics.</title>
        <authorList>
            <person name="Peng X."/>
        </authorList>
    </citation>
    <scope>NUCLEOTIDE SEQUENCE</scope>
    <source>
        <strain evidence="5">SIG240</strain>
    </source>
</reference>
<feature type="transmembrane region" description="Helical" evidence="3">
    <location>
        <begin position="857"/>
        <end position="876"/>
    </location>
</feature>
<keyword evidence="3" id="KW-0472">Membrane</keyword>
<name>A0A927ZRT2_SELRU</name>
<feature type="transmembrane region" description="Helical" evidence="3">
    <location>
        <begin position="832"/>
        <end position="851"/>
    </location>
</feature>
<evidence type="ECO:0000313" key="5">
    <source>
        <dbReference type="EMBL" id="MBE6091703.1"/>
    </source>
</evidence>
<evidence type="ECO:0000256" key="3">
    <source>
        <dbReference type="SAM" id="Phobius"/>
    </source>
</evidence>
<dbReference type="Pfam" id="PF10145">
    <property type="entry name" value="PhageMin_Tail"/>
    <property type="match status" value="1"/>
</dbReference>
<dbReference type="PANTHER" id="PTHR37813:SF1">
    <property type="entry name" value="FELS-2 PROPHAGE PROTEIN"/>
    <property type="match status" value="1"/>
</dbReference>
<proteinExistence type="predicted"/>
<evidence type="ECO:0000256" key="1">
    <source>
        <dbReference type="ARBA" id="ARBA00022612"/>
    </source>
</evidence>
<gene>
    <name evidence="5" type="ORF">E7201_00770</name>
</gene>
<keyword evidence="3" id="KW-0812">Transmembrane</keyword>
<dbReference type="NCBIfam" id="TIGR01760">
    <property type="entry name" value="tape_meas_TP901"/>
    <property type="match status" value="1"/>
</dbReference>
<feature type="transmembrane region" description="Helical" evidence="3">
    <location>
        <begin position="724"/>
        <end position="743"/>
    </location>
</feature>
<sequence>MAGRLLELAIAIKGKLDKVYTDSMRQAISEAGNLQRKLQEVSQAAQGPQKLMQRMGELKGIQANIARFGELKKSLADTGNSFASAQANANRYAAQLRQSQAATEALRQKHATMAASLQSLKGKIPNAEWRQMNSEAKALKAALKESELATKAAGRAFEQAKNQAAGLKEKLAAQQAELQRIRTSMANAGYSTQNLAQNEIRLRQEIQQTTNALARAAKEQEQLNARRQAQAKNSQAQQNMFNAYGNMQGSINTAQTVMRPFAGAIENAMEFEHAMSKVKALTQSGLIRQGDFDSVNANMKKLEDQARQLGATTQFTMTQAAEAMGYLGMAGWKTEQIYGTMPGMLDLAAGAGTDLARTADIVSDNMTAMGVPVEKAGHFMDVYAYALTNANVNLESLGETMKYAAPVAAAFGASLEDTAAMTMMMGNAGIKGSMAGTALRMGLLRLSGPPKKATKEMEALGISVSDATAMALESQAALKGLGVEFDENAPPMEKMSNIIKQLQEKMKGLSREEKLASIGAIFGANAASGWVNIIEQGGDTFDKYRNALRDCDGYAKQFAHTMNDDTRGAMIALDSATDAVKNALGSAFLPTVRAVAEAITPMASTMSTWLQEHKEVAMAAGIAAAALSAIMIAAAGVQLAFAGWGFISSSIMMVTTSETLLAAKTGIATVATMLQAGANAYLGASMNALRNPITTVTTLLGGMKNGLSTVKTAAMGMPAMIGRAFMAIPGLISGAFAALPGIMATLATVGLPVILAIGAIIAVIAILAANWNNIKETATVVWNHISGTISAQVARIKAAFGDMVDRILAAWNSVTGGTATSADWILGIINNVGFAIGVAFDIAAGVVGTAISVIMNLIASVAQFIGGVVNIIVGILTGDWQKAWSGAGQAVDGFLGGTVGTFKTIAGGISDMFDTLMGKADEVQKKAELASKSREALPQVTADYMPDEGMMQTAQAAQETAQATAEASANAQALSANVEQSGAAAQQTAGHMEQLNQLLQQMPATGQTAFSGMGEQAAAAAQAVGVNMQQIPTQAQTTFQQMPPMAQQGTDAMVQEFSQLATKCQPGADAFIQAANTWGQQAYENIANWADQMAQVVVDRLSQAWAQISAQFSAGLNVNVTTSAPNVAHNAAGGIYNKGTFLTTFAEESAEAAIPLDGSKRAISLWSKAGEILGLLPKDSSVPLRATPSIIPAPELPPIMNTVEALPPEVKAVANVAPSIIPAPELPPIMNTVEALPPEVNAVANVAQSIIPAPELPPIMNTVEALPPEVKSIANVAPSIIPAPELPPIMNTVEALPPEVKSIANVAPSIIPASELPPIMNTVEALPPEVKSIANVAPSIIPAPELPPIMNTVEALPPEVKSIANVAPSIIPAPELPPIMNTVEALPPEVKAVANVAPSIIPASELPPIMNTVEALPPEVKAVANVAPSIIPAPELPPIMNTVEALPPEVKSIANVAPSIIPAPELPPIMNTVEALPLDIGLISDILAPPTEAQIEAAPVAMEPVGTTSSFEINFNPQITINGNADSNTVSQMSNELSRLKAELMRELKREFSSMMADYNHNQRRTSLAT</sequence>
<comment type="caution">
    <text evidence="5">The sequence shown here is derived from an EMBL/GenBank/DDBJ whole genome shotgun (WGS) entry which is preliminary data.</text>
</comment>
<organism evidence="5 6">
    <name type="scientific">Selenomonas ruminantium</name>
    <dbReference type="NCBI Taxonomy" id="971"/>
    <lineage>
        <taxon>Bacteria</taxon>
        <taxon>Bacillati</taxon>
        <taxon>Bacillota</taxon>
        <taxon>Negativicutes</taxon>
        <taxon>Selenomonadales</taxon>
        <taxon>Selenomonadaceae</taxon>
        <taxon>Selenomonas</taxon>
    </lineage>
</organism>
<evidence type="ECO:0000256" key="2">
    <source>
        <dbReference type="SAM" id="Coils"/>
    </source>
</evidence>
<keyword evidence="3" id="KW-1133">Transmembrane helix</keyword>
<dbReference type="EMBL" id="SVBY01000003">
    <property type="protein sequence ID" value="MBE6091703.1"/>
    <property type="molecule type" value="Genomic_DNA"/>
</dbReference>
<keyword evidence="2" id="KW-0175">Coiled coil</keyword>
<feature type="transmembrane region" description="Helical" evidence="3">
    <location>
        <begin position="749"/>
        <end position="769"/>
    </location>
</feature>
<dbReference type="Proteomes" id="UP000761380">
    <property type="component" value="Unassembled WGS sequence"/>
</dbReference>
<protein>
    <submittedName>
        <fullName evidence="5">Phage tail tape measure protein</fullName>
    </submittedName>
</protein>
<keyword evidence="1" id="KW-1188">Viral release from host cell</keyword>
<dbReference type="InterPro" id="IPR010090">
    <property type="entry name" value="Phage_tape_meas"/>
</dbReference>